<proteinExistence type="inferred from homology"/>
<keyword evidence="6 9" id="KW-0255">Endonuclease</keyword>
<comment type="caution">
    <text evidence="10">The sequence shown here is derived from an EMBL/GenBank/DDBJ whole genome shotgun (WGS) entry which is preliminary data.</text>
</comment>
<feature type="binding site" evidence="9">
    <location>
        <position position="128"/>
    </location>
    <ligand>
        <name>Zn(2+)</name>
        <dbReference type="ChEBI" id="CHEBI:29105"/>
        <note>catalytic</note>
    </ligand>
</feature>
<evidence type="ECO:0000256" key="6">
    <source>
        <dbReference type="ARBA" id="ARBA00022759"/>
    </source>
</evidence>
<evidence type="ECO:0000256" key="5">
    <source>
        <dbReference type="ARBA" id="ARBA00022723"/>
    </source>
</evidence>
<evidence type="ECO:0000256" key="4">
    <source>
        <dbReference type="ARBA" id="ARBA00022722"/>
    </source>
</evidence>
<dbReference type="InterPro" id="IPR023091">
    <property type="entry name" value="MetalPrtase_cat_dom_sf_prd"/>
</dbReference>
<comment type="similarity">
    <text evidence="1 9">Belongs to the endoribonuclease YbeY family.</text>
</comment>
<dbReference type="PANTHER" id="PTHR46986:SF1">
    <property type="entry name" value="ENDORIBONUCLEASE YBEY, CHLOROPLASTIC"/>
    <property type="match status" value="1"/>
</dbReference>
<dbReference type="EC" id="3.1.-.-" evidence="9"/>
<evidence type="ECO:0000256" key="9">
    <source>
        <dbReference type="HAMAP-Rule" id="MF_00009"/>
    </source>
</evidence>
<reference evidence="10 11" key="1">
    <citation type="journal article" date="2025" name="Anaerobe">
        <title>Description of Anaerococcus kampingiae sp. nov., Anaerococcus groningensis sp. nov., Anaerococcus martiniensis sp. nov., and Anaerococcus cruorum sp. nov., isolated from human clinical specimens.</title>
        <authorList>
            <person name="Boiten K.E."/>
            <person name="Meijer J."/>
            <person name="van Wezel E.M."/>
            <person name="Veloo A.C.M."/>
        </authorList>
    </citation>
    <scope>NUCLEOTIDE SEQUENCE [LARGE SCALE GENOMIC DNA]</scope>
    <source>
        <strain evidence="10 11">ENR0874</strain>
    </source>
</reference>
<keyword evidence="2 9" id="KW-0690">Ribosome biogenesis</keyword>
<dbReference type="PROSITE" id="PS01306">
    <property type="entry name" value="UPF0054"/>
    <property type="match status" value="1"/>
</dbReference>
<comment type="cofactor">
    <cofactor evidence="9">
        <name>Zn(2+)</name>
        <dbReference type="ChEBI" id="CHEBI:29105"/>
    </cofactor>
    <text evidence="9">Binds 1 zinc ion.</text>
</comment>
<evidence type="ECO:0000313" key="11">
    <source>
        <dbReference type="Proteomes" id="UP001637994"/>
    </source>
</evidence>
<comment type="subcellular location">
    <subcellularLocation>
        <location evidence="9">Cytoplasm</location>
    </subcellularLocation>
</comment>
<gene>
    <name evidence="9 10" type="primary">ybeY</name>
    <name evidence="10" type="ORF">ACCQ42_02495</name>
</gene>
<dbReference type="SUPFAM" id="SSF55486">
    <property type="entry name" value="Metalloproteases ('zincins'), catalytic domain"/>
    <property type="match status" value="1"/>
</dbReference>
<keyword evidence="5 9" id="KW-0479">Metal-binding</keyword>
<dbReference type="InterPro" id="IPR002036">
    <property type="entry name" value="YbeY"/>
</dbReference>
<dbReference type="InterPro" id="IPR020549">
    <property type="entry name" value="YbeY_CS"/>
</dbReference>
<evidence type="ECO:0000256" key="3">
    <source>
        <dbReference type="ARBA" id="ARBA00022552"/>
    </source>
</evidence>
<evidence type="ECO:0000313" key="10">
    <source>
        <dbReference type="EMBL" id="MFO3666642.1"/>
    </source>
</evidence>
<dbReference type="Proteomes" id="UP001637994">
    <property type="component" value="Unassembled WGS sequence"/>
</dbReference>
<keyword evidence="11" id="KW-1185">Reference proteome</keyword>
<dbReference type="NCBIfam" id="TIGR00043">
    <property type="entry name" value="rRNA maturation RNase YbeY"/>
    <property type="match status" value="1"/>
</dbReference>
<evidence type="ECO:0000256" key="8">
    <source>
        <dbReference type="ARBA" id="ARBA00022833"/>
    </source>
</evidence>
<feature type="binding site" evidence="9">
    <location>
        <position position="118"/>
    </location>
    <ligand>
        <name>Zn(2+)</name>
        <dbReference type="ChEBI" id="CHEBI:29105"/>
        <note>catalytic</note>
    </ligand>
</feature>
<sequence>MNLLISNNSKEDLDLDQIEAMAYKTIEEVLRVEDFTSHVEVSLTLVDKDEIHALNRDYRGVDRPTDVLSFPMDDEIFPGEEDVDLILGDIVICLDIAKAQAEEYGHSLDRELSYLICHSTLHLLGYDHMEDDEKAIMRGKEKEIMKNLGVFK</sequence>
<dbReference type="PANTHER" id="PTHR46986">
    <property type="entry name" value="ENDORIBONUCLEASE YBEY, CHLOROPLASTIC"/>
    <property type="match status" value="1"/>
</dbReference>
<accession>A0ABW9MBD3</accession>
<organism evidence="10 11">
    <name type="scientific">Anaerococcus kampingae</name>
    <dbReference type="NCBI Taxonomy" id="3115614"/>
    <lineage>
        <taxon>Bacteria</taxon>
        <taxon>Bacillati</taxon>
        <taxon>Bacillota</taxon>
        <taxon>Tissierellia</taxon>
        <taxon>Tissierellales</taxon>
        <taxon>Peptoniphilaceae</taxon>
        <taxon>Anaerococcus</taxon>
    </lineage>
</organism>
<dbReference type="EMBL" id="JBGMEF010000013">
    <property type="protein sequence ID" value="MFO3666642.1"/>
    <property type="molecule type" value="Genomic_DNA"/>
</dbReference>
<evidence type="ECO:0000256" key="7">
    <source>
        <dbReference type="ARBA" id="ARBA00022801"/>
    </source>
</evidence>
<keyword evidence="8 9" id="KW-0862">Zinc</keyword>
<evidence type="ECO:0000256" key="2">
    <source>
        <dbReference type="ARBA" id="ARBA00022517"/>
    </source>
</evidence>
<keyword evidence="3 9" id="KW-0698">rRNA processing</keyword>
<evidence type="ECO:0000256" key="1">
    <source>
        <dbReference type="ARBA" id="ARBA00010875"/>
    </source>
</evidence>
<dbReference type="RefSeq" id="WP_410035266.1">
    <property type="nucleotide sequence ID" value="NZ_JBGMEF010000013.1"/>
</dbReference>
<comment type="function">
    <text evidence="9">Single strand-specific metallo-endoribonuclease involved in late-stage 70S ribosome quality control and in maturation of the 3' terminus of the 16S rRNA.</text>
</comment>
<name>A0ABW9MBD3_9FIRM</name>
<dbReference type="Gene3D" id="3.40.390.30">
    <property type="entry name" value="Metalloproteases ('zincins'), catalytic domain"/>
    <property type="match status" value="1"/>
</dbReference>
<dbReference type="HAMAP" id="MF_00009">
    <property type="entry name" value="Endoribonucl_YbeY"/>
    <property type="match status" value="1"/>
</dbReference>
<keyword evidence="4 9" id="KW-0540">Nuclease</keyword>
<feature type="binding site" evidence="9">
    <location>
        <position position="122"/>
    </location>
    <ligand>
        <name>Zn(2+)</name>
        <dbReference type="ChEBI" id="CHEBI:29105"/>
        <note>catalytic</note>
    </ligand>
</feature>
<keyword evidence="9" id="KW-0963">Cytoplasm</keyword>
<dbReference type="Pfam" id="PF02130">
    <property type="entry name" value="YbeY"/>
    <property type="match status" value="1"/>
</dbReference>
<protein>
    <recommendedName>
        <fullName evidence="9">Endoribonuclease YbeY</fullName>
        <ecNumber evidence="9">3.1.-.-</ecNumber>
    </recommendedName>
</protein>
<keyword evidence="7 9" id="KW-0378">Hydrolase</keyword>